<dbReference type="EMBL" id="BAABFC010000014">
    <property type="protein sequence ID" value="GAA4500602.1"/>
    <property type="molecule type" value="Genomic_DNA"/>
</dbReference>
<protein>
    <submittedName>
        <fullName evidence="1">Uncharacterized protein</fullName>
    </submittedName>
</protein>
<accession>A0ABP8QD44</accession>
<dbReference type="Proteomes" id="UP001501321">
    <property type="component" value="Unassembled WGS sequence"/>
</dbReference>
<gene>
    <name evidence="1" type="ORF">GCM10023095_22630</name>
</gene>
<dbReference type="RefSeq" id="WP_345013132.1">
    <property type="nucleotide sequence ID" value="NZ_BAABFC010000014.1"/>
</dbReference>
<name>A0ABP8QD44_9GAMM</name>
<proteinExistence type="predicted"/>
<evidence type="ECO:0000313" key="2">
    <source>
        <dbReference type="Proteomes" id="UP001501321"/>
    </source>
</evidence>
<sequence length="155" mass="15866">MIWNLISTAFSVIGAIRSANEMLGSSDKATAEAANPAPVTVPLRQQLAWRLKEAGVPQGAATSGQLDGLLGSLLQAAGEEGAGLPLQARLNRLANRLAHDEQSPGLQGLRAQVQQLREAQGEAGMPPLNLGRLVSALASGLTQGGDATLGVASQV</sequence>
<organism evidence="1 2">
    <name type="scientific">Pseudaeromonas paramecii</name>
    <dbReference type="NCBI Taxonomy" id="2138166"/>
    <lineage>
        <taxon>Bacteria</taxon>
        <taxon>Pseudomonadati</taxon>
        <taxon>Pseudomonadota</taxon>
        <taxon>Gammaproteobacteria</taxon>
        <taxon>Aeromonadales</taxon>
        <taxon>Aeromonadaceae</taxon>
        <taxon>Pseudaeromonas</taxon>
    </lineage>
</organism>
<comment type="caution">
    <text evidence="1">The sequence shown here is derived from an EMBL/GenBank/DDBJ whole genome shotgun (WGS) entry which is preliminary data.</text>
</comment>
<keyword evidence="2" id="KW-1185">Reference proteome</keyword>
<reference evidence="2" key="1">
    <citation type="journal article" date="2019" name="Int. J. Syst. Evol. Microbiol.">
        <title>The Global Catalogue of Microorganisms (GCM) 10K type strain sequencing project: providing services to taxonomists for standard genome sequencing and annotation.</title>
        <authorList>
            <consortium name="The Broad Institute Genomics Platform"/>
            <consortium name="The Broad Institute Genome Sequencing Center for Infectious Disease"/>
            <person name="Wu L."/>
            <person name="Ma J."/>
        </authorList>
    </citation>
    <scope>NUCLEOTIDE SEQUENCE [LARGE SCALE GENOMIC DNA]</scope>
    <source>
        <strain evidence="2">JCM 32226</strain>
    </source>
</reference>
<evidence type="ECO:0000313" key="1">
    <source>
        <dbReference type="EMBL" id="GAA4500602.1"/>
    </source>
</evidence>